<feature type="transmembrane region" description="Helical" evidence="19">
    <location>
        <begin position="186"/>
        <end position="204"/>
    </location>
</feature>
<evidence type="ECO:0000256" key="18">
    <source>
        <dbReference type="ARBA" id="ARBA00046376"/>
    </source>
</evidence>
<evidence type="ECO:0000313" key="22">
    <source>
        <dbReference type="Proteomes" id="UP000650833"/>
    </source>
</evidence>
<comment type="function">
    <text evidence="17">Lysosomal dipeptide uniporter that selectively exports lysine, arginine or histidine-containing dipeptides with a net positive charge from the lysosome lumen into the cytosol. Could play a role in a specific type of protein O-glycosylation indirectly regulating macrophages migration and tissue invasion. Also essential for liver homeostasis.</text>
</comment>
<feature type="transmembrane region" description="Helical" evidence="19">
    <location>
        <begin position="343"/>
        <end position="368"/>
    </location>
</feature>
<dbReference type="SUPFAM" id="SSF103473">
    <property type="entry name" value="MFS general substrate transporter"/>
    <property type="match status" value="1"/>
</dbReference>
<keyword evidence="19" id="KW-0472">Membrane</keyword>
<feature type="transmembrane region" description="Helical" evidence="19">
    <location>
        <begin position="521"/>
        <end position="541"/>
    </location>
</feature>
<evidence type="ECO:0000256" key="16">
    <source>
        <dbReference type="ARBA" id="ARBA00045018"/>
    </source>
</evidence>
<comment type="catalytic activity">
    <reaction evidence="9">
        <text>L-arginyl-L-alpha-amino acid(out) = L-arginyl-L-alpha-amino acid(in)</text>
        <dbReference type="Rhea" id="RHEA:79371"/>
        <dbReference type="ChEBI" id="CHEBI:84315"/>
    </reaction>
</comment>
<feature type="transmembrane region" description="Helical" evidence="19">
    <location>
        <begin position="251"/>
        <end position="269"/>
    </location>
</feature>
<feature type="transmembrane region" description="Helical" evidence="19">
    <location>
        <begin position="606"/>
        <end position="633"/>
    </location>
</feature>
<evidence type="ECO:0000256" key="13">
    <source>
        <dbReference type="ARBA" id="ARBA00044919"/>
    </source>
</evidence>
<evidence type="ECO:0000259" key="20">
    <source>
        <dbReference type="PROSITE" id="PS50850"/>
    </source>
</evidence>
<sequence>MSSNTSVRSTIVEDDHLPAVNTNNYNLPVHDDLFPSNTTMDFNLNYIEHSNITTSSSRQRSILASIYTQENNINNITASWKMKALVLLCMLSLPVGCHYLEATMGTLKTVLKHSMQINNTQFSILLSSVTLVNTVLPLLAGVFIDDISSLGSIRATTIVSCVIFVGSLLVSIGGSLNSYPCMMTGQIIYGLGGGMIVTMQEGILSRWFRDKEVAVVIGIMLCVARLTKWAAKMVAYPILNATGDHSWPIHVATIFCAAGFVINMIYWIVMWKKGLSTIWGKEIVRIEGSYKNDFNEQQRKDEDEKKVYHHNEHVSNDDLSCNTQQLSQQQTQKRKSFKWSYSILLYIPSTFWMIPWIQLTMSSVLSSFDDVATEYVEFRYNTTSVMAGYQSSLTQVVPIVVAPIMGILVHKYGKRITSLFFATLILITSMILLAYTWVTPAIGMIIFSFALALGPVSVLSSTSLLLPHELAGTGMGLHKCANNIGTTIVSVLVGYVQDLTYHDGNPHDDISDLQKEYDGVMILYLSMAGLSTVVVCIFWLMDRKILSGWLQANKKERERRLELVQTKEEDEKTLYLHAAQDQLEQVNKEKMNALNMIGSRLRESKTLFFISFFCFWLIVSWIVFFTFALMPVYQSYM</sequence>
<dbReference type="OrthoDB" id="424834at2759"/>
<evidence type="ECO:0000256" key="3">
    <source>
        <dbReference type="ARBA" id="ARBA00044878"/>
    </source>
</evidence>
<evidence type="ECO:0000256" key="15">
    <source>
        <dbReference type="ARBA" id="ARBA00044985"/>
    </source>
</evidence>
<dbReference type="InterPro" id="IPR011701">
    <property type="entry name" value="MFS"/>
</dbReference>
<feature type="transmembrane region" description="Helical" evidence="19">
    <location>
        <begin position="213"/>
        <end position="231"/>
    </location>
</feature>
<comment type="subunit">
    <text evidence="18">Homodimer. Interacts with lysosomal protein GLMP (via lumenal domain); the interaction starts while both proteins are still in the endoplasmic reticulum and is required for stabilization of MFSD1 in lysosomes but has no direct effect on its targeting to lysosomes or transporter activity.</text>
</comment>
<dbReference type="Gene3D" id="1.20.1250.20">
    <property type="entry name" value="MFS general substrate transporter like domains"/>
    <property type="match status" value="2"/>
</dbReference>
<comment type="subcellular location">
    <subcellularLocation>
        <location evidence="1">Membrane</location>
        <topology evidence="1">Multi-pass membrane protein</topology>
    </subcellularLocation>
</comment>
<evidence type="ECO:0000256" key="6">
    <source>
        <dbReference type="ARBA" id="ARBA00044891"/>
    </source>
</evidence>
<keyword evidence="22" id="KW-1185">Reference proteome</keyword>
<name>A0A8H7UNS0_9FUNG</name>
<evidence type="ECO:0000313" key="21">
    <source>
        <dbReference type="EMBL" id="KAG2189965.1"/>
    </source>
</evidence>
<evidence type="ECO:0000256" key="14">
    <source>
        <dbReference type="ARBA" id="ARBA00044924"/>
    </source>
</evidence>
<dbReference type="GO" id="GO:0022857">
    <property type="term" value="F:transmembrane transporter activity"/>
    <property type="evidence" value="ECO:0007669"/>
    <property type="project" value="InterPro"/>
</dbReference>
<comment type="caution">
    <text evidence="21">The sequence shown here is derived from an EMBL/GenBank/DDBJ whole genome shotgun (WGS) entry which is preliminary data.</text>
</comment>
<comment type="catalytic activity">
    <reaction evidence="4">
        <text>L-alpha-aminoacyl-L-arginine(out) = L-alpha-aminoacyl-L-arginine(in)</text>
        <dbReference type="Rhea" id="RHEA:79367"/>
        <dbReference type="ChEBI" id="CHEBI:229968"/>
    </reaction>
</comment>
<comment type="catalytic activity">
    <reaction evidence="5">
        <text>L-alpha-aminoacyl-L-histidine(out) = L-alpha-aminoacyl-L-histidine(in)</text>
        <dbReference type="Rhea" id="RHEA:79375"/>
        <dbReference type="ChEBI" id="CHEBI:229967"/>
    </reaction>
</comment>
<comment type="catalytic activity">
    <reaction evidence="7">
        <text>L-alpha-aminoacyl-L-lysine(out) = L-alpha-aminoacyl-L-lysine(in)</text>
        <dbReference type="Rhea" id="RHEA:79383"/>
        <dbReference type="ChEBI" id="CHEBI:229966"/>
    </reaction>
</comment>
<dbReference type="PANTHER" id="PTHR23512">
    <property type="entry name" value="MAJOR FACILITATOR SUPERFAMILY DOMAIN-CONTAINING PROTEIN 1"/>
    <property type="match status" value="1"/>
</dbReference>
<dbReference type="Pfam" id="PF07690">
    <property type="entry name" value="MFS_1"/>
    <property type="match status" value="1"/>
</dbReference>
<evidence type="ECO:0000256" key="19">
    <source>
        <dbReference type="SAM" id="Phobius"/>
    </source>
</evidence>
<evidence type="ECO:0000256" key="7">
    <source>
        <dbReference type="ARBA" id="ARBA00044893"/>
    </source>
</evidence>
<evidence type="ECO:0000256" key="12">
    <source>
        <dbReference type="ARBA" id="ARBA00044912"/>
    </source>
</evidence>
<dbReference type="GO" id="GO:0016020">
    <property type="term" value="C:membrane"/>
    <property type="evidence" value="ECO:0007669"/>
    <property type="project" value="UniProtKB-SubCell"/>
</dbReference>
<evidence type="ECO:0000256" key="5">
    <source>
        <dbReference type="ARBA" id="ARBA00044884"/>
    </source>
</evidence>
<evidence type="ECO:0000256" key="17">
    <source>
        <dbReference type="ARBA" id="ARBA00045709"/>
    </source>
</evidence>
<evidence type="ECO:0000256" key="2">
    <source>
        <dbReference type="ARBA" id="ARBA00044876"/>
    </source>
</evidence>
<comment type="catalytic activity">
    <reaction evidence="3">
        <text>L-histidyl-glycine(out) = L-histidyl-glycine(in)</text>
        <dbReference type="Rhea" id="RHEA:79395"/>
        <dbReference type="ChEBI" id="CHEBI:229957"/>
    </reaction>
</comment>
<organism evidence="21 22">
    <name type="scientific">Mucor plumbeus</name>
    <dbReference type="NCBI Taxonomy" id="97098"/>
    <lineage>
        <taxon>Eukaryota</taxon>
        <taxon>Fungi</taxon>
        <taxon>Fungi incertae sedis</taxon>
        <taxon>Mucoromycota</taxon>
        <taxon>Mucoromycotina</taxon>
        <taxon>Mucoromycetes</taxon>
        <taxon>Mucorales</taxon>
        <taxon>Mucorineae</taxon>
        <taxon>Mucoraceae</taxon>
        <taxon>Mucor</taxon>
    </lineage>
</organism>
<gene>
    <name evidence="21" type="ORF">INT46_009067</name>
</gene>
<feature type="transmembrane region" description="Helical" evidence="19">
    <location>
        <begin position="480"/>
        <end position="501"/>
    </location>
</feature>
<evidence type="ECO:0000256" key="8">
    <source>
        <dbReference type="ARBA" id="ARBA00044898"/>
    </source>
</evidence>
<dbReference type="InterPro" id="IPR052187">
    <property type="entry name" value="MFSD1"/>
</dbReference>
<proteinExistence type="predicted"/>
<comment type="catalytic activity">
    <reaction evidence="6">
        <text>L-lysyl-L-alpha-amino acid(out) = L-lysyl-L-alpha-amino acid(in)</text>
        <dbReference type="Rhea" id="RHEA:79387"/>
        <dbReference type="ChEBI" id="CHEBI:229965"/>
    </reaction>
</comment>
<feature type="transmembrane region" description="Helical" evidence="19">
    <location>
        <begin position="416"/>
        <end position="438"/>
    </location>
</feature>
<protein>
    <recommendedName>
        <fullName evidence="15">Lysosomal dipeptide transporter MFSD1</fullName>
    </recommendedName>
    <alternativeName>
        <fullName evidence="16">Major facilitator superfamily domain-containing protein 1</fullName>
    </alternativeName>
</protein>
<comment type="catalytic activity">
    <reaction evidence="12">
        <text>L-histidyl-L-alpha-amino acid(out) = L-histidyl-L-alpha-amino acid(in)</text>
        <dbReference type="Rhea" id="RHEA:79379"/>
        <dbReference type="ChEBI" id="CHEBI:229964"/>
    </reaction>
</comment>
<evidence type="ECO:0000256" key="11">
    <source>
        <dbReference type="ARBA" id="ARBA00044903"/>
    </source>
</evidence>
<reference evidence="21" key="1">
    <citation type="submission" date="2020-12" db="EMBL/GenBank/DDBJ databases">
        <title>Metabolic potential, ecology and presence of endohyphal bacteria is reflected in genomic diversity of Mucoromycotina.</title>
        <authorList>
            <person name="Muszewska A."/>
            <person name="Okrasinska A."/>
            <person name="Steczkiewicz K."/>
            <person name="Drgas O."/>
            <person name="Orlowska M."/>
            <person name="Perlinska-Lenart U."/>
            <person name="Aleksandrzak-Piekarczyk T."/>
            <person name="Szatraj K."/>
            <person name="Zielenkiewicz U."/>
            <person name="Pilsyk S."/>
            <person name="Malc E."/>
            <person name="Mieczkowski P."/>
            <person name="Kruszewska J.S."/>
            <person name="Biernat P."/>
            <person name="Pawlowska J."/>
        </authorList>
    </citation>
    <scope>NUCLEOTIDE SEQUENCE</scope>
    <source>
        <strain evidence="21">CBS 226.32</strain>
    </source>
</reference>
<comment type="catalytic activity">
    <reaction evidence="10">
        <text>L-lysyl-L-lysine(out) = L-lysyl-L-lysine(in)</text>
        <dbReference type="Rhea" id="RHEA:79403"/>
        <dbReference type="ChEBI" id="CHEBI:229956"/>
    </reaction>
</comment>
<dbReference type="InterPro" id="IPR036259">
    <property type="entry name" value="MFS_trans_sf"/>
</dbReference>
<accession>A0A8H7UNS0</accession>
<feature type="transmembrane region" description="Helical" evidence="19">
    <location>
        <begin position="155"/>
        <end position="174"/>
    </location>
</feature>
<feature type="transmembrane region" description="Helical" evidence="19">
    <location>
        <begin position="444"/>
        <end position="468"/>
    </location>
</feature>
<feature type="transmembrane region" description="Helical" evidence="19">
    <location>
        <begin position="122"/>
        <end position="143"/>
    </location>
</feature>
<evidence type="ECO:0000256" key="10">
    <source>
        <dbReference type="ARBA" id="ARBA00044900"/>
    </source>
</evidence>
<keyword evidence="19" id="KW-0812">Transmembrane</keyword>
<comment type="catalytic activity">
    <reaction evidence="2">
        <text>L-lysyl-L-alanine(out) = L-lysyl-L-alanine(in)</text>
        <dbReference type="Rhea" id="RHEA:79399"/>
        <dbReference type="ChEBI" id="CHEBI:229954"/>
    </reaction>
</comment>
<evidence type="ECO:0000256" key="1">
    <source>
        <dbReference type="ARBA" id="ARBA00004141"/>
    </source>
</evidence>
<dbReference type="AlphaFoldDB" id="A0A8H7UNS0"/>
<comment type="catalytic activity">
    <reaction evidence="14">
        <text>L-lysyl-glycine(out) = L-lysyl-glycine(in)</text>
        <dbReference type="Rhea" id="RHEA:79407"/>
        <dbReference type="ChEBI" id="CHEBI:191202"/>
    </reaction>
</comment>
<comment type="catalytic activity">
    <reaction evidence="13">
        <text>L-alanyl-L-lysine(out) = L-alanyl-L-lysine(in)</text>
        <dbReference type="Rhea" id="RHEA:79415"/>
        <dbReference type="ChEBI" id="CHEBI:192470"/>
    </reaction>
</comment>
<dbReference type="PANTHER" id="PTHR23512:SF12">
    <property type="entry name" value="TRANSPORTER, PUTATIVE (AFU_ORTHOLOGUE AFUA_4G00260)-RELATED"/>
    <property type="match status" value="1"/>
</dbReference>
<dbReference type="InterPro" id="IPR020846">
    <property type="entry name" value="MFS_dom"/>
</dbReference>
<feature type="transmembrane region" description="Helical" evidence="19">
    <location>
        <begin position="388"/>
        <end position="409"/>
    </location>
</feature>
<dbReference type="PROSITE" id="PS50850">
    <property type="entry name" value="MFS"/>
    <property type="match status" value="1"/>
</dbReference>
<feature type="transmembrane region" description="Helical" evidence="19">
    <location>
        <begin position="84"/>
        <end position="102"/>
    </location>
</feature>
<evidence type="ECO:0000256" key="4">
    <source>
        <dbReference type="ARBA" id="ARBA00044881"/>
    </source>
</evidence>
<feature type="domain" description="Major facilitator superfamily (MFS) profile" evidence="20">
    <location>
        <begin position="84"/>
        <end position="544"/>
    </location>
</feature>
<dbReference type="Proteomes" id="UP000650833">
    <property type="component" value="Unassembled WGS sequence"/>
</dbReference>
<evidence type="ECO:0000256" key="9">
    <source>
        <dbReference type="ARBA" id="ARBA00044899"/>
    </source>
</evidence>
<keyword evidence="19" id="KW-1133">Transmembrane helix</keyword>
<comment type="catalytic activity">
    <reaction evidence="11">
        <text>L-arginyl-glycine(out) = L-arginyl-glycine(in)</text>
        <dbReference type="Rhea" id="RHEA:79391"/>
        <dbReference type="ChEBI" id="CHEBI:229955"/>
    </reaction>
</comment>
<dbReference type="EMBL" id="JAEPRC010001108">
    <property type="protein sequence ID" value="KAG2189965.1"/>
    <property type="molecule type" value="Genomic_DNA"/>
</dbReference>
<comment type="catalytic activity">
    <reaction evidence="8">
        <text>L-aspartyl-L-lysine(out) = L-aspartyl-L-lysine(in)</text>
        <dbReference type="Rhea" id="RHEA:79411"/>
        <dbReference type="ChEBI" id="CHEBI:229953"/>
    </reaction>
</comment>